<feature type="compositionally biased region" description="Basic and acidic residues" evidence="7">
    <location>
        <begin position="934"/>
        <end position="948"/>
    </location>
</feature>
<keyword evidence="6" id="KW-0653">Protein transport</keyword>
<name>A0A9D3Z2X7_DREPO</name>
<dbReference type="Pfam" id="PF12932">
    <property type="entry name" value="Sec16"/>
    <property type="match status" value="1"/>
</dbReference>
<accession>A0A9D3Z2X7</accession>
<feature type="compositionally biased region" description="Acidic residues" evidence="7">
    <location>
        <begin position="230"/>
        <end position="260"/>
    </location>
</feature>
<evidence type="ECO:0000313" key="10">
    <source>
        <dbReference type="EMBL" id="KAH3710814.1"/>
    </source>
</evidence>
<proteinExistence type="inferred from homology"/>
<feature type="compositionally biased region" description="Basic and acidic residues" evidence="7">
    <location>
        <begin position="974"/>
        <end position="1001"/>
    </location>
</feature>
<feature type="compositionally biased region" description="Polar residues" evidence="7">
    <location>
        <begin position="442"/>
        <end position="453"/>
    </location>
</feature>
<keyword evidence="11" id="KW-1185">Reference proteome</keyword>
<feature type="region of interest" description="Disordered" evidence="7">
    <location>
        <begin position="1350"/>
        <end position="1373"/>
    </location>
</feature>
<evidence type="ECO:0000259" key="9">
    <source>
        <dbReference type="Pfam" id="PF12932"/>
    </source>
</evidence>
<evidence type="ECO:0000256" key="4">
    <source>
        <dbReference type="ARBA" id="ARBA00022824"/>
    </source>
</evidence>
<feature type="compositionally biased region" description="Low complexity" evidence="7">
    <location>
        <begin position="7"/>
        <end position="20"/>
    </location>
</feature>
<feature type="region of interest" description="Disordered" evidence="7">
    <location>
        <begin position="499"/>
        <end position="802"/>
    </location>
</feature>
<feature type="region of interest" description="Disordered" evidence="7">
    <location>
        <begin position="1140"/>
        <end position="1159"/>
    </location>
</feature>
<keyword evidence="5 6" id="KW-0931">ER-Golgi transport</keyword>
<reference evidence="10" key="1">
    <citation type="journal article" date="2019" name="bioRxiv">
        <title>The Genome of the Zebra Mussel, Dreissena polymorpha: A Resource for Invasive Species Research.</title>
        <authorList>
            <person name="McCartney M.A."/>
            <person name="Auch B."/>
            <person name="Kono T."/>
            <person name="Mallez S."/>
            <person name="Zhang Y."/>
            <person name="Obille A."/>
            <person name="Becker A."/>
            <person name="Abrahante J.E."/>
            <person name="Garbe J."/>
            <person name="Badalamenti J.P."/>
            <person name="Herman A."/>
            <person name="Mangelson H."/>
            <person name="Liachko I."/>
            <person name="Sullivan S."/>
            <person name="Sone E.D."/>
            <person name="Koren S."/>
            <person name="Silverstein K.A.T."/>
            <person name="Beckman K.B."/>
            <person name="Gohl D.M."/>
        </authorList>
    </citation>
    <scope>NUCLEOTIDE SEQUENCE</scope>
    <source>
        <strain evidence="10">Duluth1</strain>
        <tissue evidence="10">Whole animal</tissue>
    </source>
</reference>
<keyword evidence="6" id="KW-0472">Membrane</keyword>
<evidence type="ECO:0000256" key="7">
    <source>
        <dbReference type="SAM" id="MobiDB-lite"/>
    </source>
</evidence>
<dbReference type="GO" id="GO:0007030">
    <property type="term" value="P:Golgi organization"/>
    <property type="evidence" value="ECO:0007669"/>
    <property type="project" value="TreeGrafter"/>
</dbReference>
<organism evidence="10 11">
    <name type="scientific">Dreissena polymorpha</name>
    <name type="common">Zebra mussel</name>
    <name type="synonym">Mytilus polymorpha</name>
    <dbReference type="NCBI Taxonomy" id="45954"/>
    <lineage>
        <taxon>Eukaryota</taxon>
        <taxon>Metazoa</taxon>
        <taxon>Spiralia</taxon>
        <taxon>Lophotrochozoa</taxon>
        <taxon>Mollusca</taxon>
        <taxon>Bivalvia</taxon>
        <taxon>Autobranchia</taxon>
        <taxon>Heteroconchia</taxon>
        <taxon>Euheterodonta</taxon>
        <taxon>Imparidentia</taxon>
        <taxon>Neoheterodontei</taxon>
        <taxon>Myida</taxon>
        <taxon>Dreissenoidea</taxon>
        <taxon>Dreissenidae</taxon>
        <taxon>Dreissena</taxon>
    </lineage>
</organism>
<evidence type="ECO:0000256" key="2">
    <source>
        <dbReference type="ARBA" id="ARBA00005927"/>
    </source>
</evidence>
<feature type="compositionally biased region" description="Polar residues" evidence="7">
    <location>
        <begin position="665"/>
        <end position="677"/>
    </location>
</feature>
<comment type="subcellular location">
    <subcellularLocation>
        <location evidence="1">Endoplasmic reticulum</location>
    </subcellularLocation>
    <subcellularLocation>
        <location evidence="6">Golgi apparatus membrane</location>
    </subcellularLocation>
</comment>
<keyword evidence="4 6" id="KW-0256">Endoplasmic reticulum</keyword>
<evidence type="ECO:0000259" key="8">
    <source>
        <dbReference type="Pfam" id="PF12931"/>
    </source>
</evidence>
<dbReference type="Proteomes" id="UP000828390">
    <property type="component" value="Unassembled WGS sequence"/>
</dbReference>
<feature type="domain" description="Sec16 central conserved" evidence="9">
    <location>
        <begin position="1220"/>
        <end position="1316"/>
    </location>
</feature>
<feature type="compositionally biased region" description="Polar residues" evidence="7">
    <location>
        <begin position="564"/>
        <end position="579"/>
    </location>
</feature>
<sequence>MSNWNNPQQPVPGQVQFFDPTKFQSAVPANQPNVGHNAAPQHQANSQADGQGGWTSWGAWDPRANPYASDFNAAGAAVDKDNVGPVQHSVLDQQQWYGQAQWNQSQGDSGNVIEQNGYIWDQHSGQWLPKQQEGDPNQYGMYNNYWEGQNGYEGYEFQGNSQNSAQPANVSNGEFIGEQANFVQSQNPEFTGTNNGFNYGVEKVHQNIQDVSQSTEESQSTDRSLGNVEGGEEDRVDDEYEEESDETDEYSEDSDVEDDSNLNSISNASTGAIFETENEGYKGGSSEFDVQMSNEGIPLPTHSGNHEQVGTELAYQMQTLNMQEDSVQNSQMIGVFAEPNQYASAVPMFPPTIEASNVPLYVQQTESFNYSHDIGANANTNINMPTSIVQAIQQVSISQDREAERSDEHSDPPSKATTTPTFSDWEMVPGNIGESQHPPPVLQQQSTHSRNVSLDNNAPVKFFISSTNSSARVSPASASKVGDDLEHNVQEAVDKLHKAVPSVPEKDHSVQTFSSTLPETPKPPVQAVAPPPVPPISGPSVGANPFRKNKTDLPKGKSSEDVSLLSSTQLDMTRPNFENSPVVLGSTISPILRTNGNQNNNDDESPEFQLSTKTKDASETPNSRKSGSTVPESPIMPRKESAFRPPNQDPKSKPMKASHDIAGFSEQQQSNEVSKQVNLARKDREESKIMERKDRGNDRKTPDWDWNERKNDRRTPDRDMGNKKYDRRTPDRDTGRSEKGYEERERGYSDRDRDYGNKERDRGRYPEDKLASRPPAGSNVGDRRQRQSAFHHIQTHRSRNSVSPAASLLDVADTVPAVSNILLAPARGLVGNTDKSLSSVTGPSELNPVVSLISSMSEQIQAVDKDEKGKRVSKSRDDLERDRDRDDRYKERDISDRDRLRDNRDRNDSRDLDRPRKVDRDNEREGLRGNRSYDNLRDRNLKDSRYNSREQLSMYGSRNSLDGDDSRDRSRRGNSRDRDRDRSYRDEYYDRYRDRDRDRPPSRSSVLDGSRRDYRGDRDRDYYRRERPDRDRTDRDRPDRDRTDRDRPRSRQGDRDRPVSRIADSERPKSRGDYEREYRDKYRDKEPGTNTSGFDYEDYYRRGGQYYDRQYYDYYYGTYGQPGGGYYDEYGYYRTDIGPPSASLAEKNKSSADKSDSKKRFEYPPELYDYSRTGYEDYHGYEYNGYRWDPDVSAWVETTTDVIPQRQTPEKFMIPHRRAAFGPNGQLVSVLPSRPADGEPATVEIHNVQAMLEVNQESQELADFPGPLVRGDTHKNDVLLYCQSKARACAENMALEDRDSAELIWRFLELLIKQNGTVVGTDIADLLLQGHEPTTQDYRKTGMQITPSSDHLEADEAESDVSDPQRLSRGTTPVDRVLVNKGRSLEECTDRFRHLLMYGRKKDALDWAMKNNLWGHALFLASKMDPRAHASVMMRFANVAMRMNDPLQTLYQLMSGRQPAAVTCVTEERWGDWRPHLAMILSNQTTKTELDRKSITTLGDTLASRGFLHASHFCYLMSRVGFGTYARKSSKIVLIGSSHGLPLELFANNEAIQCTEIYEYALALGNVLMALISFQTYKYLYASRLADYGYAQEALQYCEVIARQINTSPAYFPHTLVKLIFDLSSQLKFSDPRMEEEEDVQDPEWLRALHATLVQFEEGAIQPQSGAATPAYFGGRTTASSESGEVGMYMQAGEHAIPQEATYVGNTMVGAYTQDPQYAHGAYEAQAYQ</sequence>
<feature type="compositionally biased region" description="Polar residues" evidence="7">
    <location>
        <begin position="619"/>
        <end position="631"/>
    </location>
</feature>
<feature type="domain" description="Sec16 Sec23-binding" evidence="8">
    <location>
        <begin position="1393"/>
        <end position="1630"/>
    </location>
</feature>
<dbReference type="PANTHER" id="PTHR13402">
    <property type="entry name" value="RGPR-RELATED"/>
    <property type="match status" value="1"/>
</dbReference>
<feature type="non-terminal residue" evidence="10">
    <location>
        <position position="1"/>
    </location>
</feature>
<evidence type="ECO:0000313" key="11">
    <source>
        <dbReference type="Proteomes" id="UP000828390"/>
    </source>
</evidence>
<feature type="region of interest" description="Disordered" evidence="7">
    <location>
        <begin position="1"/>
        <end position="61"/>
    </location>
</feature>
<feature type="compositionally biased region" description="Basic and acidic residues" evidence="7">
    <location>
        <begin position="399"/>
        <end position="412"/>
    </location>
</feature>
<feature type="compositionally biased region" description="Basic and acidic residues" evidence="7">
    <location>
        <begin position="549"/>
        <end position="560"/>
    </location>
</feature>
<feature type="compositionally biased region" description="Basic and acidic residues" evidence="7">
    <location>
        <begin position="1146"/>
        <end position="1159"/>
    </location>
</feature>
<dbReference type="EMBL" id="JAIWYP010000014">
    <property type="protein sequence ID" value="KAH3710814.1"/>
    <property type="molecule type" value="Genomic_DNA"/>
</dbReference>
<feature type="compositionally biased region" description="Basic and acidic residues" evidence="7">
    <location>
        <begin position="1009"/>
        <end position="1087"/>
    </location>
</feature>
<keyword evidence="3 6" id="KW-0813">Transport</keyword>
<dbReference type="InterPro" id="IPR024298">
    <property type="entry name" value="Sec16_Sec23-bd"/>
</dbReference>
<feature type="compositionally biased region" description="Basic and acidic residues" evidence="7">
    <location>
        <begin position="680"/>
        <end position="771"/>
    </location>
</feature>
<dbReference type="InterPro" id="IPR024340">
    <property type="entry name" value="Sec16_CCD"/>
</dbReference>
<dbReference type="GO" id="GO:0000139">
    <property type="term" value="C:Golgi membrane"/>
    <property type="evidence" value="ECO:0007669"/>
    <property type="project" value="UniProtKB-SubCell"/>
</dbReference>
<feature type="region of interest" description="Disordered" evidence="7">
    <location>
        <begin position="860"/>
        <end position="1096"/>
    </location>
</feature>
<dbReference type="GO" id="GO:0012507">
    <property type="term" value="C:ER to Golgi transport vesicle membrane"/>
    <property type="evidence" value="ECO:0007669"/>
    <property type="project" value="TreeGrafter"/>
</dbReference>
<dbReference type="GO" id="GO:0070973">
    <property type="term" value="P:protein localization to endoplasmic reticulum exit site"/>
    <property type="evidence" value="ECO:0007669"/>
    <property type="project" value="TreeGrafter"/>
</dbReference>
<comment type="caution">
    <text evidence="10">The sequence shown here is derived from an EMBL/GenBank/DDBJ whole genome shotgun (WGS) entry which is preliminary data.</text>
</comment>
<gene>
    <name evidence="10" type="ORF">DPMN_070309</name>
</gene>
<keyword evidence="6" id="KW-0333">Golgi apparatus</keyword>
<feature type="compositionally biased region" description="Polar residues" evidence="7">
    <location>
        <begin position="586"/>
        <end position="600"/>
    </location>
</feature>
<feature type="region of interest" description="Disordered" evidence="7">
    <location>
        <begin position="395"/>
        <end position="453"/>
    </location>
</feature>
<dbReference type="Pfam" id="PF12931">
    <property type="entry name" value="TPR_Sec16"/>
    <property type="match status" value="1"/>
</dbReference>
<evidence type="ECO:0000256" key="5">
    <source>
        <dbReference type="ARBA" id="ARBA00022892"/>
    </source>
</evidence>
<dbReference type="GO" id="GO:0016192">
    <property type="term" value="P:vesicle-mediated transport"/>
    <property type="evidence" value="ECO:0007669"/>
    <property type="project" value="UniProtKB-KW"/>
</dbReference>
<reference evidence="10" key="2">
    <citation type="submission" date="2020-11" db="EMBL/GenBank/DDBJ databases">
        <authorList>
            <person name="McCartney M.A."/>
            <person name="Auch B."/>
            <person name="Kono T."/>
            <person name="Mallez S."/>
            <person name="Becker A."/>
            <person name="Gohl D.M."/>
            <person name="Silverstein K.A.T."/>
            <person name="Koren S."/>
            <person name="Bechman K.B."/>
            <person name="Herman A."/>
            <person name="Abrahante J.E."/>
            <person name="Garbe J."/>
        </authorList>
    </citation>
    <scope>NUCLEOTIDE SEQUENCE</scope>
    <source>
        <strain evidence="10">Duluth1</strain>
        <tissue evidence="10">Whole animal</tissue>
    </source>
</reference>
<comment type="similarity">
    <text evidence="2 6">Belongs to the SEC16 family.</text>
</comment>
<feature type="region of interest" description="Disordered" evidence="7">
    <location>
        <begin position="209"/>
        <end position="305"/>
    </location>
</feature>
<evidence type="ECO:0000256" key="3">
    <source>
        <dbReference type="ARBA" id="ARBA00022448"/>
    </source>
</evidence>
<protein>
    <recommendedName>
        <fullName evidence="6">Protein transport protein sec16</fullName>
    </recommendedName>
</protein>
<dbReference type="CDD" id="cd09233">
    <property type="entry name" value="ACE1-Sec16-like"/>
    <property type="match status" value="1"/>
</dbReference>
<dbReference type="Gene3D" id="1.25.40.1030">
    <property type="match status" value="1"/>
</dbReference>
<feature type="compositionally biased region" description="Basic and acidic residues" evidence="7">
    <location>
        <begin position="863"/>
        <end position="928"/>
    </location>
</feature>
<dbReference type="GO" id="GO:0070971">
    <property type="term" value="C:endoplasmic reticulum exit site"/>
    <property type="evidence" value="ECO:0007669"/>
    <property type="project" value="TreeGrafter"/>
</dbReference>
<feature type="compositionally biased region" description="Polar residues" evidence="7">
    <location>
        <begin position="22"/>
        <end position="49"/>
    </location>
</feature>
<evidence type="ECO:0000256" key="6">
    <source>
        <dbReference type="RuleBase" id="RU364101"/>
    </source>
</evidence>
<dbReference type="GO" id="GO:0015031">
    <property type="term" value="P:protein transport"/>
    <property type="evidence" value="ECO:0007669"/>
    <property type="project" value="UniProtKB-KW"/>
</dbReference>
<feature type="compositionally biased region" description="Polar residues" evidence="7">
    <location>
        <begin position="261"/>
        <end position="270"/>
    </location>
</feature>
<evidence type="ECO:0000256" key="1">
    <source>
        <dbReference type="ARBA" id="ARBA00004240"/>
    </source>
</evidence>
<dbReference type="PANTHER" id="PTHR13402:SF6">
    <property type="entry name" value="SECRETORY 16, ISOFORM I"/>
    <property type="match status" value="1"/>
</dbReference>
<feature type="compositionally biased region" description="Pro residues" evidence="7">
    <location>
        <begin position="520"/>
        <end position="537"/>
    </location>
</feature>
<feature type="compositionally biased region" description="Polar residues" evidence="7">
    <location>
        <begin position="209"/>
        <end position="224"/>
    </location>
</feature>